<feature type="compositionally biased region" description="Basic and acidic residues" evidence="1">
    <location>
        <begin position="152"/>
        <end position="165"/>
    </location>
</feature>
<evidence type="ECO:0000313" key="3">
    <source>
        <dbReference type="Proteomes" id="UP001347796"/>
    </source>
</evidence>
<reference evidence="2 3" key="1">
    <citation type="submission" date="2024-01" db="EMBL/GenBank/DDBJ databases">
        <title>The genome of the rayed Mediterranean limpet Patella caerulea (Linnaeus, 1758).</title>
        <authorList>
            <person name="Anh-Thu Weber A."/>
            <person name="Halstead-Nussloch G."/>
        </authorList>
    </citation>
    <scope>NUCLEOTIDE SEQUENCE [LARGE SCALE GENOMIC DNA]</scope>
    <source>
        <strain evidence="2">AATW-2023a</strain>
        <tissue evidence="2">Whole specimen</tissue>
    </source>
</reference>
<dbReference type="EMBL" id="JAZGQO010000011">
    <property type="protein sequence ID" value="KAK6173427.1"/>
    <property type="molecule type" value="Genomic_DNA"/>
</dbReference>
<evidence type="ECO:0008006" key="4">
    <source>
        <dbReference type="Google" id="ProtNLM"/>
    </source>
</evidence>
<protein>
    <recommendedName>
        <fullName evidence="4">Fibrous sheath-interacting protein 2</fullName>
    </recommendedName>
</protein>
<feature type="compositionally biased region" description="Basic and acidic residues" evidence="1">
    <location>
        <begin position="192"/>
        <end position="234"/>
    </location>
</feature>
<dbReference type="PANTHER" id="PTHR47315">
    <property type="entry name" value="FIBROUS SHEATH INTERACTING PROTEIN 2"/>
    <property type="match status" value="1"/>
</dbReference>
<dbReference type="Proteomes" id="UP001347796">
    <property type="component" value="Unassembled WGS sequence"/>
</dbReference>
<name>A0AAN8P8U7_PATCE</name>
<dbReference type="InterPro" id="IPR038891">
    <property type="entry name" value="FSIP2"/>
</dbReference>
<feature type="region of interest" description="Disordered" evidence="1">
    <location>
        <begin position="192"/>
        <end position="247"/>
    </location>
</feature>
<keyword evidence="3" id="KW-1185">Reference proteome</keyword>
<feature type="region of interest" description="Disordered" evidence="1">
    <location>
        <begin position="152"/>
        <end position="171"/>
    </location>
</feature>
<dbReference type="PANTHER" id="PTHR47315:SF3">
    <property type="entry name" value="FIBROUS SHEATH-INTERACTING PROTEIN 2-LIKE"/>
    <property type="match status" value="1"/>
</dbReference>
<proteinExistence type="predicted"/>
<evidence type="ECO:0000256" key="1">
    <source>
        <dbReference type="SAM" id="MobiDB-lite"/>
    </source>
</evidence>
<dbReference type="AlphaFoldDB" id="A0AAN8P8U7"/>
<evidence type="ECO:0000313" key="2">
    <source>
        <dbReference type="EMBL" id="KAK6173427.1"/>
    </source>
</evidence>
<accession>A0AAN8P8U7</accession>
<comment type="caution">
    <text evidence="2">The sequence shown here is derived from an EMBL/GenBank/DDBJ whole genome shotgun (WGS) entry which is preliminary data.</text>
</comment>
<gene>
    <name evidence="2" type="ORF">SNE40_016879</name>
</gene>
<sequence length="247" mass="29306">MSAISRLAIPRRKKVFKAELLPNGDKLPFWSTLNLDDKLPIVPSPEGSYTLCTTSVGQPKYVNKQKYDFDLTDPYCHVRPLEYDSLHDPFLKQHFQQKKVKNHLVRNGLVTPDEKIICSLKEFNKFREYLRYRQATDLTLKRRREAIAFRRSPEVRQPPKSERPVLETGNGKGSACLVEQIRRKETEALIRRQRQREEKDKMKQHRLLDEWKGRKERQQQNLERISELQKTEKARRAKMLKGHTERS</sequence>
<organism evidence="2 3">
    <name type="scientific">Patella caerulea</name>
    <name type="common">Rayed Mediterranean limpet</name>
    <dbReference type="NCBI Taxonomy" id="87958"/>
    <lineage>
        <taxon>Eukaryota</taxon>
        <taxon>Metazoa</taxon>
        <taxon>Spiralia</taxon>
        <taxon>Lophotrochozoa</taxon>
        <taxon>Mollusca</taxon>
        <taxon>Gastropoda</taxon>
        <taxon>Patellogastropoda</taxon>
        <taxon>Patelloidea</taxon>
        <taxon>Patellidae</taxon>
        <taxon>Patella</taxon>
    </lineage>
</organism>